<evidence type="ECO:0000313" key="4">
    <source>
        <dbReference type="Proteomes" id="UP001152797"/>
    </source>
</evidence>
<dbReference type="OrthoDB" id="359706at2759"/>
<dbReference type="Proteomes" id="UP001152797">
    <property type="component" value="Unassembled WGS sequence"/>
</dbReference>
<reference evidence="2" key="2">
    <citation type="submission" date="2024-04" db="EMBL/GenBank/DDBJ databases">
        <authorList>
            <person name="Chen Y."/>
            <person name="Shah S."/>
            <person name="Dougan E. K."/>
            <person name="Thang M."/>
            <person name="Chan C."/>
        </authorList>
    </citation>
    <scope>NUCLEOTIDE SEQUENCE [LARGE SCALE GENOMIC DNA]</scope>
</reference>
<name>A0A9P1CYI1_9DINO</name>
<evidence type="ECO:0000313" key="3">
    <source>
        <dbReference type="EMBL" id="CAL4787386.1"/>
    </source>
</evidence>
<evidence type="ECO:0000313" key="1">
    <source>
        <dbReference type="EMBL" id="CAI4000074.1"/>
    </source>
</evidence>
<comment type="caution">
    <text evidence="1">The sequence shown here is derived from an EMBL/GenBank/DDBJ whole genome shotgun (WGS) entry which is preliminary data.</text>
</comment>
<sequence length="218" mass="24153">MDKTLFQVETASVQGFLLGNPFRSEDAHWVEAATSSEEDSSSSFKSAGILPDAYAGCCEGQHYVWAGKSSSARSQCESPLQYEMTPHLTSIDLQNGEEAPTGGDCDRQRSEPCRLYSEFIESVRCEAVPHTDMNHWIKRIPLDENGELTSVGSIAHVMPEEKCKPCIFVRAECGCTKGIECPFCHMSHKFRMCKGKRDRVKRLLKKLGSKGADALEPA</sequence>
<reference evidence="1" key="1">
    <citation type="submission" date="2022-10" db="EMBL/GenBank/DDBJ databases">
        <authorList>
            <person name="Chen Y."/>
            <person name="Dougan E. K."/>
            <person name="Chan C."/>
            <person name="Rhodes N."/>
            <person name="Thang M."/>
        </authorList>
    </citation>
    <scope>NUCLEOTIDE SEQUENCE</scope>
</reference>
<dbReference type="EMBL" id="CAMXCT020002728">
    <property type="protein sequence ID" value="CAL1153449.1"/>
    <property type="molecule type" value="Genomic_DNA"/>
</dbReference>
<gene>
    <name evidence="1" type="ORF">C1SCF055_LOCUS26221</name>
</gene>
<proteinExistence type="predicted"/>
<accession>A0A9P1CYI1</accession>
<dbReference type="AlphaFoldDB" id="A0A9P1CYI1"/>
<keyword evidence="4" id="KW-1185">Reference proteome</keyword>
<dbReference type="EMBL" id="CAMXCT030002728">
    <property type="protein sequence ID" value="CAL4787386.1"/>
    <property type="molecule type" value="Genomic_DNA"/>
</dbReference>
<dbReference type="EMBL" id="CAMXCT010002728">
    <property type="protein sequence ID" value="CAI4000074.1"/>
    <property type="molecule type" value="Genomic_DNA"/>
</dbReference>
<protein>
    <submittedName>
        <fullName evidence="3">C3H1-type domain-containing protein</fullName>
    </submittedName>
</protein>
<organism evidence="1">
    <name type="scientific">Cladocopium goreaui</name>
    <dbReference type="NCBI Taxonomy" id="2562237"/>
    <lineage>
        <taxon>Eukaryota</taxon>
        <taxon>Sar</taxon>
        <taxon>Alveolata</taxon>
        <taxon>Dinophyceae</taxon>
        <taxon>Suessiales</taxon>
        <taxon>Symbiodiniaceae</taxon>
        <taxon>Cladocopium</taxon>
    </lineage>
</organism>
<evidence type="ECO:0000313" key="2">
    <source>
        <dbReference type="EMBL" id="CAL1153449.1"/>
    </source>
</evidence>